<organism evidence="1 2">
    <name type="scientific">Hyaloscypha variabilis (strain UAMH 11265 / GT02V1 / F)</name>
    <name type="common">Meliniomyces variabilis</name>
    <dbReference type="NCBI Taxonomy" id="1149755"/>
    <lineage>
        <taxon>Eukaryota</taxon>
        <taxon>Fungi</taxon>
        <taxon>Dikarya</taxon>
        <taxon>Ascomycota</taxon>
        <taxon>Pezizomycotina</taxon>
        <taxon>Leotiomycetes</taxon>
        <taxon>Helotiales</taxon>
        <taxon>Hyaloscyphaceae</taxon>
        <taxon>Hyaloscypha</taxon>
        <taxon>Hyaloscypha variabilis</taxon>
    </lineage>
</organism>
<dbReference type="Pfam" id="PF14388">
    <property type="entry name" value="DUF4419"/>
    <property type="match status" value="1"/>
</dbReference>
<proteinExistence type="predicted"/>
<dbReference type="PANTHER" id="PTHR31252">
    <property type="entry name" value="DUF4419 DOMAIN-CONTAINING PROTEIN"/>
    <property type="match status" value="1"/>
</dbReference>
<accession>A0A2J6RGQ9</accession>
<protein>
    <submittedName>
        <fullName evidence="1">Uncharacterized protein</fullName>
    </submittedName>
</protein>
<evidence type="ECO:0000313" key="1">
    <source>
        <dbReference type="EMBL" id="PMD37701.1"/>
    </source>
</evidence>
<gene>
    <name evidence="1" type="ORF">L207DRAFT_432449</name>
</gene>
<dbReference type="OrthoDB" id="9978173at2759"/>
<evidence type="ECO:0000313" key="2">
    <source>
        <dbReference type="Proteomes" id="UP000235786"/>
    </source>
</evidence>
<keyword evidence="2" id="KW-1185">Reference proteome</keyword>
<sequence length="394" mass="44740">MRPSSLTTLDECLQSSFKNIFAQPESNQNSDVIYSAPNGFVHACLKAYFDHHHFVIRPDDIWLAILTQLNFYIRRNAEELRDCFVVHEGTKNLHILIGGETGSSKNLLDFATFAKKMTQKMQDNMVDPDLREWVMPDFTTTQETDRVVASIVFMGSMSKYFSYAGSTGCGIPSVTLMGEKKDWETILSRIEKIPSLGEEPRQWHQLLVPVIKRFVKGFDRSHSMANSWQTIVHHVQGGSGQPDRYSGWLNAFIFWNESGDCLKTKSKDRENRDWDFENTLHIGNVIYHQVGTDDVAFGWASVDVQIDDTYNGHGVYMTTMVAGSVGMQFSASGDNDQGADTVKLLSGWWVYEKKAENGPKKPYDKLDNVPADGLELLQSQRKARLQMWAEIEVQ</sequence>
<dbReference type="PANTHER" id="PTHR31252:SF11">
    <property type="entry name" value="DUF4419 DOMAIN-CONTAINING PROTEIN"/>
    <property type="match status" value="1"/>
</dbReference>
<dbReference type="EMBL" id="KZ613949">
    <property type="protein sequence ID" value="PMD37701.1"/>
    <property type="molecule type" value="Genomic_DNA"/>
</dbReference>
<name>A0A2J6RGQ9_HYAVF</name>
<dbReference type="InterPro" id="IPR025533">
    <property type="entry name" value="DUF4419"/>
</dbReference>
<reference evidence="1 2" key="1">
    <citation type="submission" date="2016-04" db="EMBL/GenBank/DDBJ databases">
        <title>A degradative enzymes factory behind the ericoid mycorrhizal symbiosis.</title>
        <authorList>
            <consortium name="DOE Joint Genome Institute"/>
            <person name="Martino E."/>
            <person name="Morin E."/>
            <person name="Grelet G."/>
            <person name="Kuo A."/>
            <person name="Kohler A."/>
            <person name="Daghino S."/>
            <person name="Barry K."/>
            <person name="Choi C."/>
            <person name="Cichocki N."/>
            <person name="Clum A."/>
            <person name="Copeland A."/>
            <person name="Hainaut M."/>
            <person name="Haridas S."/>
            <person name="Labutti K."/>
            <person name="Lindquist E."/>
            <person name="Lipzen A."/>
            <person name="Khouja H.-R."/>
            <person name="Murat C."/>
            <person name="Ohm R."/>
            <person name="Olson A."/>
            <person name="Spatafora J."/>
            <person name="Veneault-Fourrey C."/>
            <person name="Henrissat B."/>
            <person name="Grigoriev I."/>
            <person name="Martin F."/>
            <person name="Perotto S."/>
        </authorList>
    </citation>
    <scope>NUCLEOTIDE SEQUENCE [LARGE SCALE GENOMIC DNA]</scope>
    <source>
        <strain evidence="1 2">F</strain>
    </source>
</reference>
<dbReference type="AlphaFoldDB" id="A0A2J6RGQ9"/>
<dbReference type="Proteomes" id="UP000235786">
    <property type="component" value="Unassembled WGS sequence"/>
</dbReference>